<dbReference type="InterPro" id="IPR041698">
    <property type="entry name" value="Methyltransf_25"/>
</dbReference>
<sequence>MSMEAMIDLFLGLERMSPGSHETTAKAFHTAAQDHEIQTIVEFGCGSGISTLELARQSGASVVAIDNSSPFLDQLKQKIDQAGLGQQVQVREQSMDVAWPEGTQFDLIWCEGSAYAIGVENALRQWLPLLSPGGRIALSDLVWIDPNPDEEVQQYWKDQGEILRYPNDTRALFTSLGYQMIDDFVFPDRDWQNYYRPLKNYLPQWKSAYSDPENAGMVDQMFQEEMRMYDQFGTQYGYAFFIAQRAP</sequence>
<feature type="domain" description="Methyltransferase" evidence="6">
    <location>
        <begin position="40"/>
        <end position="134"/>
    </location>
</feature>
<evidence type="ECO:0000313" key="7">
    <source>
        <dbReference type="EMBL" id="PQO38929.1"/>
    </source>
</evidence>
<dbReference type="InterPro" id="IPR029063">
    <property type="entry name" value="SAM-dependent_MTases_sf"/>
</dbReference>
<evidence type="ECO:0000313" key="8">
    <source>
        <dbReference type="Proteomes" id="UP000240009"/>
    </source>
</evidence>
<evidence type="ECO:0000256" key="5">
    <source>
        <dbReference type="ARBA" id="ARBA00047622"/>
    </source>
</evidence>
<organism evidence="7 8">
    <name type="scientific">Blastopirellula marina</name>
    <dbReference type="NCBI Taxonomy" id="124"/>
    <lineage>
        <taxon>Bacteria</taxon>
        <taxon>Pseudomonadati</taxon>
        <taxon>Planctomycetota</taxon>
        <taxon>Planctomycetia</taxon>
        <taxon>Pirellulales</taxon>
        <taxon>Pirellulaceae</taxon>
        <taxon>Blastopirellula</taxon>
    </lineage>
</organism>
<dbReference type="Proteomes" id="UP000240009">
    <property type="component" value="Unassembled WGS sequence"/>
</dbReference>
<comment type="pathway">
    <text evidence="1">Lipid metabolism.</text>
</comment>
<dbReference type="PANTHER" id="PTHR44307">
    <property type="entry name" value="PHOSPHOETHANOLAMINE METHYLTRANSFERASE"/>
    <property type="match status" value="1"/>
</dbReference>
<dbReference type="GO" id="GO:0000234">
    <property type="term" value="F:phosphoethanolamine N-methyltransferase activity"/>
    <property type="evidence" value="ECO:0007669"/>
    <property type="project" value="UniProtKB-EC"/>
</dbReference>
<accession>A0A2S8G3A1</accession>
<dbReference type="Pfam" id="PF13649">
    <property type="entry name" value="Methyltransf_25"/>
    <property type="match status" value="1"/>
</dbReference>
<keyword evidence="2" id="KW-0489">Methyltransferase</keyword>
<gene>
    <name evidence="7" type="ORF">C5Y96_03395</name>
</gene>
<dbReference type="Gene3D" id="3.40.50.150">
    <property type="entry name" value="Vaccinia Virus protein VP39"/>
    <property type="match status" value="1"/>
</dbReference>
<protein>
    <recommendedName>
        <fullName evidence="6">Methyltransferase domain-containing protein</fullName>
    </recommendedName>
</protein>
<evidence type="ECO:0000259" key="6">
    <source>
        <dbReference type="Pfam" id="PF13649"/>
    </source>
</evidence>
<evidence type="ECO:0000256" key="4">
    <source>
        <dbReference type="ARBA" id="ARBA00025707"/>
    </source>
</evidence>
<dbReference type="GO" id="GO:0032259">
    <property type="term" value="P:methylation"/>
    <property type="evidence" value="ECO:0007669"/>
    <property type="project" value="UniProtKB-KW"/>
</dbReference>
<comment type="pathway">
    <text evidence="4">Phospholipid metabolism.</text>
</comment>
<dbReference type="SUPFAM" id="SSF53335">
    <property type="entry name" value="S-adenosyl-L-methionine-dependent methyltransferases"/>
    <property type="match status" value="1"/>
</dbReference>
<dbReference type="EMBL" id="PUIA01000016">
    <property type="protein sequence ID" value="PQO38929.1"/>
    <property type="molecule type" value="Genomic_DNA"/>
</dbReference>
<proteinExistence type="predicted"/>
<evidence type="ECO:0000256" key="3">
    <source>
        <dbReference type="ARBA" id="ARBA00022679"/>
    </source>
</evidence>
<name>A0A2S8G3A1_9BACT</name>
<dbReference type="PANTHER" id="PTHR44307:SF2">
    <property type="entry name" value="PHOSPHOETHANOLAMINE METHYLTRANSFERASE ISOFORM X1"/>
    <property type="match status" value="1"/>
</dbReference>
<keyword evidence="3" id="KW-0808">Transferase</keyword>
<evidence type="ECO:0000256" key="2">
    <source>
        <dbReference type="ARBA" id="ARBA00022603"/>
    </source>
</evidence>
<comment type="caution">
    <text evidence="7">The sequence shown here is derived from an EMBL/GenBank/DDBJ whole genome shotgun (WGS) entry which is preliminary data.</text>
</comment>
<dbReference type="AlphaFoldDB" id="A0A2S8G3A1"/>
<comment type="catalytic activity">
    <reaction evidence="5">
        <text>phosphoethanolamine + S-adenosyl-L-methionine = N-methylethanolamine phosphate + S-adenosyl-L-homocysteine + H(+)</text>
        <dbReference type="Rhea" id="RHEA:20365"/>
        <dbReference type="ChEBI" id="CHEBI:15378"/>
        <dbReference type="ChEBI" id="CHEBI:57781"/>
        <dbReference type="ChEBI" id="CHEBI:57856"/>
        <dbReference type="ChEBI" id="CHEBI:58190"/>
        <dbReference type="ChEBI" id="CHEBI:59789"/>
        <dbReference type="EC" id="2.1.1.103"/>
    </reaction>
    <physiologicalReaction direction="left-to-right" evidence="5">
        <dbReference type="Rhea" id="RHEA:20366"/>
    </physiologicalReaction>
</comment>
<reference evidence="7 8" key="1">
    <citation type="submission" date="2018-02" db="EMBL/GenBank/DDBJ databases">
        <title>Comparative genomes isolates from brazilian mangrove.</title>
        <authorList>
            <person name="Araujo J.E."/>
            <person name="Taketani R.G."/>
            <person name="Silva M.C.P."/>
            <person name="Loureco M.V."/>
            <person name="Andreote F.D."/>
        </authorList>
    </citation>
    <scope>NUCLEOTIDE SEQUENCE [LARGE SCALE GENOMIC DNA]</scope>
    <source>
        <strain evidence="7 8">HEX-2 MGV</strain>
    </source>
</reference>
<evidence type="ECO:0000256" key="1">
    <source>
        <dbReference type="ARBA" id="ARBA00005189"/>
    </source>
</evidence>
<dbReference type="CDD" id="cd02440">
    <property type="entry name" value="AdoMet_MTases"/>
    <property type="match status" value="1"/>
</dbReference>